<evidence type="ECO:0000313" key="2">
    <source>
        <dbReference type="EMBL" id="KAJ7639323.1"/>
    </source>
</evidence>
<evidence type="ECO:0000256" key="1">
    <source>
        <dbReference type="SAM" id="Coils"/>
    </source>
</evidence>
<reference evidence="2" key="1">
    <citation type="submission" date="2023-03" db="EMBL/GenBank/DDBJ databases">
        <title>Massive genome expansion in bonnet fungi (Mycena s.s.) driven by repeated elements and novel gene families across ecological guilds.</title>
        <authorList>
            <consortium name="Lawrence Berkeley National Laboratory"/>
            <person name="Harder C.B."/>
            <person name="Miyauchi S."/>
            <person name="Viragh M."/>
            <person name="Kuo A."/>
            <person name="Thoen E."/>
            <person name="Andreopoulos B."/>
            <person name="Lu D."/>
            <person name="Skrede I."/>
            <person name="Drula E."/>
            <person name="Henrissat B."/>
            <person name="Morin E."/>
            <person name="Kohler A."/>
            <person name="Barry K."/>
            <person name="LaButti K."/>
            <person name="Morin E."/>
            <person name="Salamov A."/>
            <person name="Lipzen A."/>
            <person name="Mereny Z."/>
            <person name="Hegedus B."/>
            <person name="Baldrian P."/>
            <person name="Stursova M."/>
            <person name="Weitz H."/>
            <person name="Taylor A."/>
            <person name="Grigoriev I.V."/>
            <person name="Nagy L.G."/>
            <person name="Martin F."/>
            <person name="Kauserud H."/>
        </authorList>
    </citation>
    <scope>NUCLEOTIDE SEQUENCE</scope>
    <source>
        <strain evidence="2">9284</strain>
    </source>
</reference>
<dbReference type="InterPro" id="IPR032675">
    <property type="entry name" value="LRR_dom_sf"/>
</dbReference>
<evidence type="ECO:0000313" key="3">
    <source>
        <dbReference type="Proteomes" id="UP001221142"/>
    </source>
</evidence>
<name>A0AAD7C5J3_9AGAR</name>
<dbReference type="AlphaFoldDB" id="A0AAD7C5J3"/>
<feature type="coiled-coil region" evidence="1">
    <location>
        <begin position="3"/>
        <end position="37"/>
    </location>
</feature>
<protein>
    <recommendedName>
        <fullName evidence="4">F-box domain-containing protein</fullName>
    </recommendedName>
</protein>
<dbReference type="Gene3D" id="3.80.10.10">
    <property type="entry name" value="Ribonuclease Inhibitor"/>
    <property type="match status" value="1"/>
</dbReference>
<sequence>MSTADLRAELTQLDAQIRELKDALAAAESRRIAVHRQLREIATFPILVLPVEMTTQIFTHCLFTREEFLDRGRIPRNERPLQSHEPPLVFLAVCRAWREIALATPALWSAFRMLFDTIRVRRYTHPEPARIESYIHQWLGRAGQRPLSLTLGMQCYWYQNSVRDIYDKFLPLPRIRDIIHLYAPRIAYLELYCNPDQIRELALDTVPFPMLQHVCIKNDESVPSESVEVFSDAPQLTHLSLAYLAFPSSYVFPALQFTRFEGELNNLAIFALAPNLIEANCRPGEDCEFPSSPITHAHLQSLTLSRPCPYTILEPKDILPYLTLPELRTLDISAQNTTANPASISEFVHRSGARLLTLVLSVQGYKFEAQPEDVSGEWEECFRGLRNILEHLIVWPSEPFLKMILQNNIPILKSLTIHEAPQIPYELLCEGLGKRHSDLKSFRISFQEGGFLDELVFPKTSLENLPWRCTALHYFAQLAERGMSIQIDSGGTRSGKTTRVNLIGSS</sequence>
<comment type="caution">
    <text evidence="2">The sequence shown here is derived from an EMBL/GenBank/DDBJ whole genome shotgun (WGS) entry which is preliminary data.</text>
</comment>
<gene>
    <name evidence="2" type="ORF">FB45DRAFT_424774</name>
</gene>
<evidence type="ECO:0008006" key="4">
    <source>
        <dbReference type="Google" id="ProtNLM"/>
    </source>
</evidence>
<keyword evidence="3" id="KW-1185">Reference proteome</keyword>
<accession>A0AAD7C5J3</accession>
<dbReference type="Proteomes" id="UP001221142">
    <property type="component" value="Unassembled WGS sequence"/>
</dbReference>
<organism evidence="2 3">
    <name type="scientific">Roridomyces roridus</name>
    <dbReference type="NCBI Taxonomy" id="1738132"/>
    <lineage>
        <taxon>Eukaryota</taxon>
        <taxon>Fungi</taxon>
        <taxon>Dikarya</taxon>
        <taxon>Basidiomycota</taxon>
        <taxon>Agaricomycotina</taxon>
        <taxon>Agaricomycetes</taxon>
        <taxon>Agaricomycetidae</taxon>
        <taxon>Agaricales</taxon>
        <taxon>Marasmiineae</taxon>
        <taxon>Mycenaceae</taxon>
        <taxon>Roridomyces</taxon>
    </lineage>
</organism>
<dbReference type="EMBL" id="JARKIF010000005">
    <property type="protein sequence ID" value="KAJ7639323.1"/>
    <property type="molecule type" value="Genomic_DNA"/>
</dbReference>
<dbReference type="SUPFAM" id="SSF52047">
    <property type="entry name" value="RNI-like"/>
    <property type="match status" value="1"/>
</dbReference>
<keyword evidence="1" id="KW-0175">Coiled coil</keyword>
<proteinExistence type="predicted"/>